<feature type="domain" description="ABC transporter" evidence="5">
    <location>
        <begin position="5"/>
        <end position="244"/>
    </location>
</feature>
<dbReference type="InterPro" id="IPR015854">
    <property type="entry name" value="ABC_transpr_LolD-like"/>
</dbReference>
<evidence type="ECO:0000256" key="1">
    <source>
        <dbReference type="ARBA" id="ARBA00022448"/>
    </source>
</evidence>
<dbReference type="GO" id="GO:0006865">
    <property type="term" value="P:amino acid transport"/>
    <property type="evidence" value="ECO:0007669"/>
    <property type="project" value="UniProtKB-KW"/>
</dbReference>
<accession>A0A081QZE6</accession>
<proteinExistence type="predicted"/>
<dbReference type="GO" id="GO:0005524">
    <property type="term" value="F:ATP binding"/>
    <property type="evidence" value="ECO:0007669"/>
    <property type="project" value="UniProtKB-KW"/>
</dbReference>
<dbReference type="PROSITE" id="PS50893">
    <property type="entry name" value="ABC_TRANSPORTER_2"/>
    <property type="match status" value="1"/>
</dbReference>
<sequence length="245" mass="27390">MMKQLIVTGLTKTFGQGDNIVHALSDVNLSVEKGEFLAIMGASGSGKTTLLNCISTIDKPTSGEIRFEDFDIIHAKENELADYRAKNISYIFQAYNLVETLTVYENIVLPLQIQGKTIKKHQDKIEEILDKLNIQNLKDKFPNQLSGGQRQRVATARALIDDSKLIIADEPTGALDSANSEKLMALLQEINKSFGITILLVTHDPAAAKYSSRMVLLRDGKIMDDLERNSLSNEQYLQEIYSRTR</sequence>
<evidence type="ECO:0000256" key="2">
    <source>
        <dbReference type="ARBA" id="ARBA00022741"/>
    </source>
</evidence>
<keyword evidence="3" id="KW-0067">ATP-binding</keyword>
<evidence type="ECO:0000313" key="7">
    <source>
        <dbReference type="Proteomes" id="UP000028022"/>
    </source>
</evidence>
<evidence type="ECO:0000313" key="6">
    <source>
        <dbReference type="EMBL" id="KEQ48319.1"/>
    </source>
</evidence>
<dbReference type="GO" id="GO:0016887">
    <property type="term" value="F:ATP hydrolysis activity"/>
    <property type="evidence" value="ECO:0007669"/>
    <property type="project" value="InterPro"/>
</dbReference>
<dbReference type="GO" id="GO:0098796">
    <property type="term" value="C:membrane protein complex"/>
    <property type="evidence" value="ECO:0007669"/>
    <property type="project" value="UniProtKB-ARBA"/>
</dbReference>
<dbReference type="PANTHER" id="PTHR24220:SF692">
    <property type="entry name" value="ABC TRANSPORTER DOMAIN-CONTAINING PROTEIN"/>
    <property type="match status" value="1"/>
</dbReference>
<organism evidence="6 7">
    <name type="scientific">Streptococcus mitis</name>
    <dbReference type="NCBI Taxonomy" id="28037"/>
    <lineage>
        <taxon>Bacteria</taxon>
        <taxon>Bacillati</taxon>
        <taxon>Bacillota</taxon>
        <taxon>Bacilli</taxon>
        <taxon>Lactobacillales</taxon>
        <taxon>Streptococcaceae</taxon>
        <taxon>Streptococcus</taxon>
        <taxon>Streptococcus mitis group</taxon>
    </lineage>
</organism>
<evidence type="ECO:0000256" key="3">
    <source>
        <dbReference type="ARBA" id="ARBA00022840"/>
    </source>
</evidence>
<dbReference type="GO" id="GO:0022857">
    <property type="term" value="F:transmembrane transporter activity"/>
    <property type="evidence" value="ECO:0007669"/>
    <property type="project" value="UniProtKB-ARBA"/>
</dbReference>
<dbReference type="Pfam" id="PF00005">
    <property type="entry name" value="ABC_tran"/>
    <property type="match status" value="1"/>
</dbReference>
<name>A0A081QZE6_STRMT</name>
<reference evidence="6 7" key="1">
    <citation type="submission" date="2014-05" db="EMBL/GenBank/DDBJ databases">
        <authorList>
            <person name="Daugherty S.C."/>
            <person name="Tallon L.J."/>
            <person name="Sadzewicz L."/>
            <person name="Kilian M."/>
            <person name="Tettelin H."/>
        </authorList>
    </citation>
    <scope>NUCLEOTIDE SEQUENCE [LARGE SCALE GENOMIC DNA]</scope>
    <source>
        <strain evidence="6 7">SK608</strain>
    </source>
</reference>
<dbReference type="Proteomes" id="UP000028022">
    <property type="component" value="Unassembled WGS sequence"/>
</dbReference>
<dbReference type="InterPro" id="IPR027417">
    <property type="entry name" value="P-loop_NTPase"/>
</dbReference>
<keyword evidence="2" id="KW-0547">Nucleotide-binding</keyword>
<dbReference type="AlphaFoldDB" id="A0A081QZE6"/>
<dbReference type="InterPro" id="IPR017911">
    <property type="entry name" value="MacB-like_ATP-bd"/>
</dbReference>
<dbReference type="SMART" id="SM00382">
    <property type="entry name" value="AAA"/>
    <property type="match status" value="1"/>
</dbReference>
<comment type="caution">
    <text evidence="6">The sequence shown here is derived from an EMBL/GenBank/DDBJ whole genome shotgun (WGS) entry which is preliminary data.</text>
</comment>
<keyword evidence="1" id="KW-0813">Transport</keyword>
<dbReference type="SUPFAM" id="SSF52540">
    <property type="entry name" value="P-loop containing nucleoside triphosphate hydrolases"/>
    <property type="match status" value="1"/>
</dbReference>
<dbReference type="FunFam" id="3.40.50.300:FF:000032">
    <property type="entry name" value="Export ABC transporter ATP-binding protein"/>
    <property type="match status" value="1"/>
</dbReference>
<dbReference type="EMBL" id="JPFZ01000009">
    <property type="protein sequence ID" value="KEQ48319.1"/>
    <property type="molecule type" value="Genomic_DNA"/>
</dbReference>
<keyword evidence="4" id="KW-0029">Amino-acid transport</keyword>
<protein>
    <submittedName>
        <fullName evidence="6">ABC transporter family protein</fullName>
    </submittedName>
</protein>
<dbReference type="CDD" id="cd03255">
    <property type="entry name" value="ABC_MJ0796_LolCDE_FtsE"/>
    <property type="match status" value="1"/>
</dbReference>
<evidence type="ECO:0000256" key="4">
    <source>
        <dbReference type="ARBA" id="ARBA00022970"/>
    </source>
</evidence>
<dbReference type="Gene3D" id="3.40.50.300">
    <property type="entry name" value="P-loop containing nucleotide triphosphate hydrolases"/>
    <property type="match status" value="1"/>
</dbReference>
<dbReference type="GO" id="GO:0005886">
    <property type="term" value="C:plasma membrane"/>
    <property type="evidence" value="ECO:0007669"/>
    <property type="project" value="TreeGrafter"/>
</dbReference>
<dbReference type="PANTHER" id="PTHR24220">
    <property type="entry name" value="IMPORT ATP-BINDING PROTEIN"/>
    <property type="match status" value="1"/>
</dbReference>
<dbReference type="InterPro" id="IPR003439">
    <property type="entry name" value="ABC_transporter-like_ATP-bd"/>
</dbReference>
<evidence type="ECO:0000259" key="5">
    <source>
        <dbReference type="PROSITE" id="PS50893"/>
    </source>
</evidence>
<gene>
    <name evidence="6" type="ORF">SK608_1414</name>
</gene>
<dbReference type="InterPro" id="IPR003593">
    <property type="entry name" value="AAA+_ATPase"/>
</dbReference>